<protein>
    <submittedName>
        <fullName evidence="3">Alpha/beta hydrolase</fullName>
    </submittedName>
</protein>
<proteinExistence type="predicted"/>
<dbReference type="EMBL" id="JAHLZN010000002">
    <property type="protein sequence ID" value="MBU6112738.1"/>
    <property type="molecule type" value="Genomic_DNA"/>
</dbReference>
<accession>A0AAX3W558</accession>
<gene>
    <name evidence="2" type="ORF">KQ656_02155</name>
    <name evidence="3" type="ORF">PYH69_01605</name>
</gene>
<dbReference type="PRINTS" id="PR00111">
    <property type="entry name" value="ABHYDROLASE"/>
</dbReference>
<dbReference type="GO" id="GO:0016020">
    <property type="term" value="C:membrane"/>
    <property type="evidence" value="ECO:0007669"/>
    <property type="project" value="TreeGrafter"/>
</dbReference>
<keyword evidence="3" id="KW-0378">Hydrolase</keyword>
<evidence type="ECO:0000259" key="1">
    <source>
        <dbReference type="Pfam" id="PF00561"/>
    </source>
</evidence>
<evidence type="ECO:0000313" key="3">
    <source>
        <dbReference type="EMBL" id="WHI60349.1"/>
    </source>
</evidence>
<organism evidence="3 5">
    <name type="scientific">Mammaliicoccus lentus</name>
    <name type="common">Staphylococcus lentus</name>
    <dbReference type="NCBI Taxonomy" id="42858"/>
    <lineage>
        <taxon>Bacteria</taxon>
        <taxon>Bacillati</taxon>
        <taxon>Bacillota</taxon>
        <taxon>Bacilli</taxon>
        <taxon>Bacillales</taxon>
        <taxon>Staphylococcaceae</taxon>
        <taxon>Mammaliicoccus</taxon>
    </lineage>
</organism>
<dbReference type="AlphaFoldDB" id="A0AAX3W558"/>
<keyword evidence="4" id="KW-1185">Reference proteome</keyword>
<feature type="domain" description="AB hydrolase-1" evidence="1">
    <location>
        <begin position="22"/>
        <end position="238"/>
    </location>
</feature>
<dbReference type="Gene3D" id="3.40.50.1820">
    <property type="entry name" value="alpha/beta hydrolase"/>
    <property type="match status" value="1"/>
</dbReference>
<dbReference type="SUPFAM" id="SSF53474">
    <property type="entry name" value="alpha/beta-Hydrolases"/>
    <property type="match status" value="1"/>
</dbReference>
<name>A0AAX3W558_MAMLE</name>
<sequence length="261" mass="29626">MGKLITRDGTQIAFEKNGNGTPLIMLHALSMNLAAFHSTVEQLKNDFKIYSIDSRGHGKSDKPTEISIQEHINDIIDLMDAEGIESAYIVGHDMGGVIAQELTIQQPKRVKKLILISSISNKGKQPLIKLIAKHRDKVAGFSKEEAMLILFNEIFYNTDTTFKWYQEVKKYYRMTEEQDAISVRTINGINIESDDIKVPTLIIKGKHDPFLDEDETNHIKNAHTELFENSGHAPFIEESEKFKKVVTKFLKQCTSMKQSIS</sequence>
<dbReference type="PANTHER" id="PTHR43798">
    <property type="entry name" value="MONOACYLGLYCEROL LIPASE"/>
    <property type="match status" value="1"/>
</dbReference>
<evidence type="ECO:0000313" key="4">
    <source>
        <dbReference type="Proteomes" id="UP000770161"/>
    </source>
</evidence>
<dbReference type="GO" id="GO:0016787">
    <property type="term" value="F:hydrolase activity"/>
    <property type="evidence" value="ECO:0007669"/>
    <property type="project" value="UniProtKB-KW"/>
</dbReference>
<dbReference type="InterPro" id="IPR050266">
    <property type="entry name" value="AB_hydrolase_sf"/>
</dbReference>
<dbReference type="PANTHER" id="PTHR43798:SF28">
    <property type="entry name" value="AB HYDROLASE-1 DOMAIN-CONTAINING PROTEIN"/>
    <property type="match status" value="1"/>
</dbReference>
<dbReference type="RefSeq" id="WP_064204218.1">
    <property type="nucleotide sequence ID" value="NZ_CABIVY010000001.1"/>
</dbReference>
<dbReference type="GeneID" id="99677808"/>
<dbReference type="InterPro" id="IPR000073">
    <property type="entry name" value="AB_hydrolase_1"/>
</dbReference>
<dbReference type="EMBL" id="CP118848">
    <property type="protein sequence ID" value="WHI60349.1"/>
    <property type="molecule type" value="Genomic_DNA"/>
</dbReference>
<dbReference type="Proteomes" id="UP001223261">
    <property type="component" value="Chromosome"/>
</dbReference>
<dbReference type="Proteomes" id="UP000770161">
    <property type="component" value="Unassembled WGS sequence"/>
</dbReference>
<reference evidence="2 4" key="1">
    <citation type="submission" date="2021-06" db="EMBL/GenBank/DDBJ databases">
        <title>Staphylococcus lentus K169 genome sequencing.</title>
        <authorList>
            <person name="Sundareshan S."/>
            <person name="Akhila D.S."/>
            <person name="Prachi D."/>
            <person name="Sivakumar R."/>
            <person name="Rajendhran J."/>
            <person name="Isloor S."/>
            <person name="Hegde N.R."/>
        </authorList>
    </citation>
    <scope>NUCLEOTIDE SEQUENCE [LARGE SCALE GENOMIC DNA]</scope>
    <source>
        <strain evidence="2 4">K169</strain>
    </source>
</reference>
<evidence type="ECO:0000313" key="5">
    <source>
        <dbReference type="Proteomes" id="UP001223261"/>
    </source>
</evidence>
<reference evidence="3" key="2">
    <citation type="journal article" date="2023" name="Antibiotics">
        <title>Prevalence and Molecular Characterization of Methicillin-Resistant Staphylococci (MRS) and Mammaliicocci (MRM) in Dromedary Camels from Algeria: First Detection of SCCmec-mecC Hybrid in Methicillin-Resistant Mammaliicoccus lentus.</title>
        <authorList>
            <person name="Belhout C."/>
            <person name="Boyen F."/>
            <person name="Vereecke N."/>
            <person name="Theuns S."/>
            <person name="Taibi N."/>
            <person name="Stegger M."/>
            <person name="de la Fe-Rodriguez P.Y."/>
            <person name="Bouayad L."/>
            <person name="Elgroud R."/>
            <person name="Butaye P."/>
        </authorList>
    </citation>
    <scope>NUCLEOTIDE SEQUENCE</scope>
    <source>
        <strain evidence="3">7048</strain>
    </source>
</reference>
<evidence type="ECO:0000313" key="2">
    <source>
        <dbReference type="EMBL" id="MBU6112738.1"/>
    </source>
</evidence>
<dbReference type="InterPro" id="IPR029058">
    <property type="entry name" value="AB_hydrolase_fold"/>
</dbReference>
<dbReference type="Pfam" id="PF00561">
    <property type="entry name" value="Abhydrolase_1"/>
    <property type="match status" value="1"/>
</dbReference>